<evidence type="ECO:0000256" key="1">
    <source>
        <dbReference type="ARBA" id="ARBA00023015"/>
    </source>
</evidence>
<evidence type="ECO:0000313" key="6">
    <source>
        <dbReference type="EMBL" id="UWP81781.1"/>
    </source>
</evidence>
<gene>
    <name evidence="6" type="ORF">Dfulv_42925</name>
</gene>
<name>A0ABY5VY50_9ACTN</name>
<dbReference type="Proteomes" id="UP001059617">
    <property type="component" value="Chromosome"/>
</dbReference>
<feature type="compositionally biased region" description="Basic and acidic residues" evidence="4">
    <location>
        <begin position="9"/>
        <end position="25"/>
    </location>
</feature>
<evidence type="ECO:0000256" key="4">
    <source>
        <dbReference type="SAM" id="MobiDB-lite"/>
    </source>
</evidence>
<proteinExistence type="predicted"/>
<dbReference type="SMART" id="SM00347">
    <property type="entry name" value="HTH_MARR"/>
    <property type="match status" value="1"/>
</dbReference>
<evidence type="ECO:0000313" key="7">
    <source>
        <dbReference type="Proteomes" id="UP001059617"/>
    </source>
</evidence>
<dbReference type="Pfam" id="PF12802">
    <property type="entry name" value="MarR_2"/>
    <property type="match status" value="1"/>
</dbReference>
<reference evidence="6" key="2">
    <citation type="submission" date="2022-09" db="EMBL/GenBank/DDBJ databases">
        <title>Biosynthetic gene clusters of Dactylosporangioum fulvum.</title>
        <authorList>
            <person name="Caradec T."/>
        </authorList>
    </citation>
    <scope>NUCLEOTIDE SEQUENCE</scope>
    <source>
        <strain evidence="6">NRRL B-16292</strain>
    </source>
</reference>
<dbReference type="PROSITE" id="PS01117">
    <property type="entry name" value="HTH_MARR_1"/>
    <property type="match status" value="1"/>
</dbReference>
<dbReference type="SUPFAM" id="SSF46785">
    <property type="entry name" value="Winged helix' DNA-binding domain"/>
    <property type="match status" value="1"/>
</dbReference>
<protein>
    <submittedName>
        <fullName evidence="6">MarR family transcriptional regulator</fullName>
    </submittedName>
</protein>
<dbReference type="InterPro" id="IPR036388">
    <property type="entry name" value="WH-like_DNA-bd_sf"/>
</dbReference>
<dbReference type="EMBL" id="CP073720">
    <property type="protein sequence ID" value="UWP81781.1"/>
    <property type="molecule type" value="Genomic_DNA"/>
</dbReference>
<reference evidence="6" key="1">
    <citation type="submission" date="2021-04" db="EMBL/GenBank/DDBJ databases">
        <authorList>
            <person name="Hartkoorn R.C."/>
            <person name="Beaudoing E."/>
            <person name="Hot D."/>
        </authorList>
    </citation>
    <scope>NUCLEOTIDE SEQUENCE</scope>
    <source>
        <strain evidence="6">NRRL B-16292</strain>
    </source>
</reference>
<dbReference type="Gene3D" id="1.10.10.10">
    <property type="entry name" value="Winged helix-like DNA-binding domain superfamily/Winged helix DNA-binding domain"/>
    <property type="match status" value="1"/>
</dbReference>
<keyword evidence="2" id="KW-0238">DNA-binding</keyword>
<dbReference type="PANTHER" id="PTHR33164:SF43">
    <property type="entry name" value="HTH-TYPE TRANSCRIPTIONAL REPRESSOR YETL"/>
    <property type="match status" value="1"/>
</dbReference>
<accession>A0ABY5VY50</accession>
<dbReference type="PANTHER" id="PTHR33164">
    <property type="entry name" value="TRANSCRIPTIONAL REGULATOR, MARR FAMILY"/>
    <property type="match status" value="1"/>
</dbReference>
<feature type="domain" description="HTH marR-type" evidence="5">
    <location>
        <begin position="67"/>
        <end position="199"/>
    </location>
</feature>
<feature type="region of interest" description="Disordered" evidence="4">
    <location>
        <begin position="1"/>
        <end position="37"/>
    </location>
</feature>
<organism evidence="6 7">
    <name type="scientific">Dactylosporangium fulvum</name>
    <dbReference type="NCBI Taxonomy" id="53359"/>
    <lineage>
        <taxon>Bacteria</taxon>
        <taxon>Bacillati</taxon>
        <taxon>Actinomycetota</taxon>
        <taxon>Actinomycetes</taxon>
        <taxon>Micromonosporales</taxon>
        <taxon>Micromonosporaceae</taxon>
        <taxon>Dactylosporangium</taxon>
    </lineage>
</organism>
<dbReference type="InterPro" id="IPR036390">
    <property type="entry name" value="WH_DNA-bd_sf"/>
</dbReference>
<evidence type="ECO:0000256" key="2">
    <source>
        <dbReference type="ARBA" id="ARBA00023125"/>
    </source>
</evidence>
<dbReference type="PRINTS" id="PR00598">
    <property type="entry name" value="HTHMARR"/>
</dbReference>
<evidence type="ECO:0000259" key="5">
    <source>
        <dbReference type="PROSITE" id="PS50995"/>
    </source>
</evidence>
<evidence type="ECO:0000256" key="3">
    <source>
        <dbReference type="ARBA" id="ARBA00023163"/>
    </source>
</evidence>
<dbReference type="InterPro" id="IPR039422">
    <property type="entry name" value="MarR/SlyA-like"/>
</dbReference>
<keyword evidence="7" id="KW-1185">Reference proteome</keyword>
<keyword evidence="1" id="KW-0805">Transcription regulation</keyword>
<dbReference type="PROSITE" id="PS50995">
    <property type="entry name" value="HTH_MARR_2"/>
    <property type="match status" value="1"/>
</dbReference>
<dbReference type="RefSeq" id="WP_259859551.1">
    <property type="nucleotide sequence ID" value="NZ_BAAAST010000052.1"/>
</dbReference>
<dbReference type="InterPro" id="IPR023187">
    <property type="entry name" value="Tscrpt_reg_MarR-type_CS"/>
</dbReference>
<sequence length="214" mass="23049">MTVPVAERTGGEERGGEQQRVRPDRPLQLTRGGTESGARIRDALQGDAQDRRVNSSTAHNGRVSLDDDCSTFLVRHAWLSLRGVVAEALVRHDLSVAQFASLMMLEASPGMSVADVARKVSTARQSANEMLGGLERAGLVERRPHPSDRRAQQIFLTEAGRSRLAAAMPTVKEVEARLSAGFTTDELAVINAWLTRMAAASGVPAQVGEEIPTL</sequence>
<dbReference type="InterPro" id="IPR000835">
    <property type="entry name" value="HTH_MarR-typ"/>
</dbReference>
<keyword evidence="3" id="KW-0804">Transcription</keyword>